<reference evidence="1 2" key="1">
    <citation type="journal article" date="2015" name="Genome Announc.">
        <title>Complete genome sequences for 35 biothreat assay-relevant bacillus species.</title>
        <authorList>
            <person name="Johnson S.L."/>
            <person name="Daligault H.E."/>
            <person name="Davenport K.W."/>
            <person name="Jaissle J."/>
            <person name="Frey K.G."/>
            <person name="Ladner J.T."/>
            <person name="Broomall S.M."/>
            <person name="Bishop-Lilly K.A."/>
            <person name="Bruce D.C."/>
            <person name="Gibbons H.S."/>
            <person name="Coyne S.R."/>
            <person name="Lo C.C."/>
            <person name="Meincke L."/>
            <person name="Munk A.C."/>
            <person name="Koroleva G.I."/>
            <person name="Rosenzweig C.N."/>
            <person name="Palacios G.F."/>
            <person name="Redden C.L."/>
            <person name="Minogue T.D."/>
            <person name="Chain P.S."/>
        </authorList>
    </citation>
    <scope>NUCLEOTIDE SEQUENCE [LARGE SCALE GENOMIC DNA]</scope>
    <source>
        <strain evidence="2">ATCC 14581 / DSM 32 / JCM 2506 / NBRC 15308 / NCIMB 9376 / NCTC 10342 / NRRL B-14308 / VKM B-512</strain>
    </source>
</reference>
<dbReference type="Proteomes" id="UP000031829">
    <property type="component" value="Chromosome"/>
</dbReference>
<dbReference type="KEGG" id="bmeg:BG04_2927"/>
<organism evidence="1 2">
    <name type="scientific">Priestia megaterium (strain ATCC 14581 / DSM 32 / CCUG 1817 / JCM 2506 / NBRC 15308 / NCIMB 9376 / NCTC 10342 / NRRL B-14308 / VKM B-512 / Ford 19)</name>
    <name type="common">Bacillus megaterium</name>
    <dbReference type="NCBI Taxonomy" id="1348623"/>
    <lineage>
        <taxon>Bacteria</taxon>
        <taxon>Bacillati</taxon>
        <taxon>Bacillota</taxon>
        <taxon>Bacilli</taxon>
        <taxon>Bacillales</taxon>
        <taxon>Bacillaceae</taxon>
        <taxon>Priestia</taxon>
    </lineage>
</organism>
<proteinExistence type="predicted"/>
<protein>
    <submittedName>
        <fullName evidence="1">IDEAL domain protein</fullName>
    </submittedName>
</protein>
<dbReference type="InterPro" id="IPR014957">
    <property type="entry name" value="IDEAL_dom"/>
</dbReference>
<dbReference type="RefSeq" id="WP_016762998.1">
    <property type="nucleotide sequence ID" value="NZ_BCVB01000007.1"/>
</dbReference>
<name>A0A0B6AKJ3_PRIM2</name>
<evidence type="ECO:0000313" key="1">
    <source>
        <dbReference type="EMBL" id="AJI21113.1"/>
    </source>
</evidence>
<dbReference type="HOGENOM" id="CLU_196034_0_0_9"/>
<gene>
    <name evidence="1" type="ORF">BG04_2927</name>
</gene>
<evidence type="ECO:0000313" key="2">
    <source>
        <dbReference type="Proteomes" id="UP000031829"/>
    </source>
</evidence>
<sequence>MNNEKSYTEMMKSLARKKKIIDTVSMLDVYIEMVIDESLFKRQKELLETNINTALDQRDEIAFYELSAQYQSLLQTST</sequence>
<dbReference type="GeneID" id="93640993"/>
<accession>A0A0B6AKJ3</accession>
<dbReference type="Gene3D" id="4.10.810.10">
    <property type="entry name" value="Virus Scaffolding Protein, Chain A"/>
    <property type="match status" value="1"/>
</dbReference>
<dbReference type="EMBL" id="CP009920">
    <property type="protein sequence ID" value="AJI21113.1"/>
    <property type="molecule type" value="Genomic_DNA"/>
</dbReference>
<dbReference type="SMART" id="SM00914">
    <property type="entry name" value="IDEAL"/>
    <property type="match status" value="1"/>
</dbReference>
<dbReference type="Pfam" id="PF08858">
    <property type="entry name" value="IDEAL"/>
    <property type="match status" value="1"/>
</dbReference>
<dbReference type="InterPro" id="IPR027393">
    <property type="entry name" value="Virus_scaffolding_prot_C"/>
</dbReference>
<dbReference type="AlphaFoldDB" id="A0A0B6AKJ3"/>